<evidence type="ECO:0000256" key="6">
    <source>
        <dbReference type="ARBA" id="ARBA00022475"/>
    </source>
</evidence>
<keyword evidence="8 12" id="KW-0812">Transmembrane</keyword>
<keyword evidence="5 12" id="KW-0813">Transport</keyword>
<evidence type="ECO:0000256" key="2">
    <source>
        <dbReference type="ARBA" id="ARBA00004377"/>
    </source>
</evidence>
<comment type="subcellular location">
    <subcellularLocation>
        <location evidence="2 12">Cell inner membrane</location>
        <topology evidence="2 12">Single-pass membrane protein</topology>
    </subcellularLocation>
</comment>
<evidence type="ECO:0000256" key="12">
    <source>
        <dbReference type="RuleBase" id="RU363101"/>
    </source>
</evidence>
<keyword evidence="9 12" id="KW-0201">Cytochrome c-type biogenesis</keyword>
<dbReference type="GO" id="GO:0005886">
    <property type="term" value="C:plasma membrane"/>
    <property type="evidence" value="ECO:0007669"/>
    <property type="project" value="UniProtKB-SubCell"/>
</dbReference>
<comment type="function">
    <text evidence="1 12">Required for the export of heme to the periplasm for the biogenesis of c-type cytochromes.</text>
</comment>
<evidence type="ECO:0000313" key="15">
    <source>
        <dbReference type="EMBL" id="MCD8473582.1"/>
    </source>
</evidence>
<gene>
    <name evidence="15" type="primary">ccmD</name>
    <name evidence="14" type="ORF">AF72_08215</name>
    <name evidence="15" type="ORF">LPH55_08970</name>
</gene>
<evidence type="ECO:0000256" key="7">
    <source>
        <dbReference type="ARBA" id="ARBA00022519"/>
    </source>
</evidence>
<evidence type="ECO:0000256" key="9">
    <source>
        <dbReference type="ARBA" id="ARBA00022748"/>
    </source>
</evidence>
<evidence type="ECO:0000313" key="17">
    <source>
        <dbReference type="Proteomes" id="UP001430701"/>
    </source>
</evidence>
<name>Z9JI88_9GAMM</name>
<feature type="region of interest" description="Disordered" evidence="13">
    <location>
        <begin position="34"/>
        <end position="58"/>
    </location>
</feature>
<dbReference type="EMBL" id="JDSQ01000012">
    <property type="protein sequence ID" value="EWS77904.1"/>
    <property type="molecule type" value="Genomic_DNA"/>
</dbReference>
<keyword evidence="11 12" id="KW-0472">Membrane</keyword>
<dbReference type="PATRIC" id="fig|1444770.3.peg.1945"/>
<protein>
    <recommendedName>
        <fullName evidence="4 12">Heme exporter protein D</fullName>
    </recommendedName>
</protein>
<evidence type="ECO:0000313" key="16">
    <source>
        <dbReference type="Proteomes" id="UP000020406"/>
    </source>
</evidence>
<evidence type="ECO:0000256" key="1">
    <source>
        <dbReference type="ARBA" id="ARBA00002442"/>
    </source>
</evidence>
<proteinExistence type="inferred from homology"/>
<dbReference type="RefSeq" id="WP_069636214.1">
    <property type="nucleotide sequence ID" value="NZ_CP053627.1"/>
</dbReference>
<dbReference type="EMBL" id="JAJPPU010000002">
    <property type="protein sequence ID" value="MCD8473582.1"/>
    <property type="molecule type" value="Genomic_DNA"/>
</dbReference>
<evidence type="ECO:0000256" key="10">
    <source>
        <dbReference type="ARBA" id="ARBA00022989"/>
    </source>
</evidence>
<dbReference type="GO" id="GO:0015886">
    <property type="term" value="P:heme transport"/>
    <property type="evidence" value="ECO:0007669"/>
    <property type="project" value="InterPro"/>
</dbReference>
<comment type="caution">
    <text evidence="14">The sequence shown here is derived from an EMBL/GenBank/DDBJ whole genome shotgun (WGS) entry which is preliminary data.</text>
</comment>
<dbReference type="AlphaFoldDB" id="Z9JI88"/>
<dbReference type="GeneID" id="68900476"/>
<dbReference type="InterPro" id="IPR007078">
    <property type="entry name" value="Haem_export_protD_CcmD"/>
</dbReference>
<dbReference type="GO" id="GO:0017004">
    <property type="term" value="P:cytochrome complex assembly"/>
    <property type="evidence" value="ECO:0007669"/>
    <property type="project" value="UniProtKB-KW"/>
</dbReference>
<evidence type="ECO:0000256" key="3">
    <source>
        <dbReference type="ARBA" id="ARBA00008741"/>
    </source>
</evidence>
<keyword evidence="6 12" id="KW-1003">Cell membrane</keyword>
<reference evidence="15" key="2">
    <citation type="submission" date="2021-11" db="EMBL/GenBank/DDBJ databases">
        <title>Genome sequence of Xylella taiwanensis PLS432.</title>
        <authorList>
            <person name="Weng L.-W."/>
            <person name="Su C.-C."/>
            <person name="Tsai C.-W."/>
            <person name="Kuo C.-H."/>
        </authorList>
    </citation>
    <scope>NUCLEOTIDE SEQUENCE</scope>
    <source>
        <strain evidence="15">PLS432</strain>
    </source>
</reference>
<evidence type="ECO:0000313" key="14">
    <source>
        <dbReference type="EMBL" id="EWS77904.1"/>
    </source>
</evidence>
<evidence type="ECO:0000256" key="4">
    <source>
        <dbReference type="ARBA" id="ARBA00016461"/>
    </source>
</evidence>
<dbReference type="Proteomes" id="UP000020406">
    <property type="component" value="Unassembled WGS sequence"/>
</dbReference>
<dbReference type="NCBIfam" id="TIGR03141">
    <property type="entry name" value="cytochro_ccmD"/>
    <property type="match status" value="1"/>
</dbReference>
<feature type="transmembrane region" description="Helical" evidence="12">
    <location>
        <begin position="6"/>
        <end position="25"/>
    </location>
</feature>
<feature type="compositionally biased region" description="Basic and acidic residues" evidence="13">
    <location>
        <begin position="36"/>
        <end position="48"/>
    </location>
</feature>
<evidence type="ECO:0000256" key="11">
    <source>
        <dbReference type="ARBA" id="ARBA00023136"/>
    </source>
</evidence>
<dbReference type="Pfam" id="PF04995">
    <property type="entry name" value="CcmD"/>
    <property type="match status" value="1"/>
</dbReference>
<keyword evidence="17" id="KW-1185">Reference proteome</keyword>
<sequence length="58" mass="6880">MTHLPYVIGAYAVFVLILLWDLLAVRRQRRTAQRRAQMEQHRLRERHNTPAIDNTLIG</sequence>
<evidence type="ECO:0000256" key="8">
    <source>
        <dbReference type="ARBA" id="ARBA00022692"/>
    </source>
</evidence>
<comment type="similarity">
    <text evidence="3 12">Belongs to the CcmD/CycX/HelD family.</text>
</comment>
<evidence type="ECO:0000256" key="5">
    <source>
        <dbReference type="ARBA" id="ARBA00022448"/>
    </source>
</evidence>
<reference evidence="14 16" key="1">
    <citation type="journal article" date="2014" name="Genome Announc.">
        <title>Draft Genome Sequence of Xylella fastidiosa Pear Leaf Scorch Strain in Taiwan.</title>
        <authorList>
            <person name="Su C.C."/>
            <person name="Deng W.L."/>
            <person name="Jan F.J."/>
            <person name="Chang C.J."/>
            <person name="Huang H."/>
            <person name="Chen J."/>
        </authorList>
    </citation>
    <scope>NUCLEOTIDE SEQUENCE [LARGE SCALE GENOMIC DNA]</scope>
    <source>
        <strain evidence="14 16">PLS229</strain>
    </source>
</reference>
<evidence type="ECO:0000256" key="13">
    <source>
        <dbReference type="SAM" id="MobiDB-lite"/>
    </source>
</evidence>
<organism evidence="14 16">
    <name type="scientific">Xylella taiwanensis</name>
    <dbReference type="NCBI Taxonomy" id="1444770"/>
    <lineage>
        <taxon>Bacteria</taxon>
        <taxon>Pseudomonadati</taxon>
        <taxon>Pseudomonadota</taxon>
        <taxon>Gammaproteobacteria</taxon>
        <taxon>Lysobacterales</taxon>
        <taxon>Lysobacteraceae</taxon>
        <taxon>Xylella</taxon>
    </lineage>
</organism>
<keyword evidence="10 12" id="KW-1133">Transmembrane helix</keyword>
<keyword evidence="7 12" id="KW-0997">Cell inner membrane</keyword>
<dbReference type="Proteomes" id="UP001430701">
    <property type="component" value="Unassembled WGS sequence"/>
</dbReference>
<accession>Z9JI88</accession>